<dbReference type="AlphaFoldDB" id="A0A7S4MNA2"/>
<dbReference type="SUPFAM" id="SSF141255">
    <property type="entry name" value="YccV-like"/>
    <property type="match status" value="1"/>
</dbReference>
<dbReference type="Gene3D" id="2.30.30.390">
    <property type="entry name" value="Hemimethylated DNA-binding domain"/>
    <property type="match status" value="1"/>
</dbReference>
<organism evidence="3">
    <name type="scientific">Odontella aurita</name>
    <dbReference type="NCBI Taxonomy" id="265563"/>
    <lineage>
        <taxon>Eukaryota</taxon>
        <taxon>Sar</taxon>
        <taxon>Stramenopiles</taxon>
        <taxon>Ochrophyta</taxon>
        <taxon>Bacillariophyta</taxon>
        <taxon>Mediophyceae</taxon>
        <taxon>Biddulphiophycidae</taxon>
        <taxon>Eupodiscales</taxon>
        <taxon>Odontellaceae</taxon>
        <taxon>Odontella</taxon>
    </lineage>
</organism>
<dbReference type="GO" id="GO:0003677">
    <property type="term" value="F:DNA binding"/>
    <property type="evidence" value="ECO:0007669"/>
    <property type="project" value="InterPro"/>
</dbReference>
<feature type="repeat" description="TPR" evidence="1">
    <location>
        <begin position="793"/>
        <end position="826"/>
    </location>
</feature>
<dbReference type="InterPro" id="IPR011990">
    <property type="entry name" value="TPR-like_helical_dom_sf"/>
</dbReference>
<evidence type="ECO:0000313" key="3">
    <source>
        <dbReference type="EMBL" id="CAE2233030.1"/>
    </source>
</evidence>
<dbReference type="InterPro" id="IPR036623">
    <property type="entry name" value="Hemimethylated_DNA-bd_sf"/>
</dbReference>
<feature type="domain" description="Hemimethylated DNA-binding" evidence="2">
    <location>
        <begin position="515"/>
        <end position="614"/>
    </location>
</feature>
<dbReference type="PROSITE" id="PS50005">
    <property type="entry name" value="TPR"/>
    <property type="match status" value="2"/>
</dbReference>
<reference evidence="3" key="1">
    <citation type="submission" date="2021-01" db="EMBL/GenBank/DDBJ databases">
        <authorList>
            <person name="Corre E."/>
            <person name="Pelletier E."/>
            <person name="Niang G."/>
            <person name="Scheremetjew M."/>
            <person name="Finn R."/>
            <person name="Kale V."/>
            <person name="Holt S."/>
            <person name="Cochrane G."/>
            <person name="Meng A."/>
            <person name="Brown T."/>
            <person name="Cohen L."/>
        </authorList>
    </citation>
    <scope>NUCLEOTIDE SEQUENCE</scope>
    <source>
        <strain evidence="3">Isolate 1302-5</strain>
    </source>
</reference>
<dbReference type="InterPro" id="IPR011722">
    <property type="entry name" value="Hemimethylated_DNA-bd_dom"/>
</dbReference>
<dbReference type="NCBIfam" id="TIGR02097">
    <property type="entry name" value="yccV"/>
    <property type="match status" value="1"/>
</dbReference>
<dbReference type="Pfam" id="PF08755">
    <property type="entry name" value="YccV-like"/>
    <property type="match status" value="2"/>
</dbReference>
<accession>A0A7S4MNA2</accession>
<feature type="repeat" description="TPR" evidence="1">
    <location>
        <begin position="759"/>
        <end position="792"/>
    </location>
</feature>
<sequence length="860" mass="95303">MIAFSGSARLFARRYRPSSLGHDSTCSLGSLSSITRGAGAVGRFEIRALDPLFFPSDDANTKHAKKAFSTCSGGTRSPPSDSRSILARTVYRQLLRWCDAMGGDAPLDPVPPVTLAPPRVDGGALQKLAAARVSGAGHWYDGGSDDASSSSSEEDFGSGIENLALTIPKGSIVDEGMITMPAGSVSDVRSVIRVAYRLNAAGVVPDDDQTVRDRVDLAFEALKSLNELSLAIEDRRASRERNRDREGVQYHVGQVLRHKGDRWRGVVCGWRRKRPSDVAVSPVATSTTKEGQSTSLTQKDYSAFVEPESEEVFYDFVLDQGDAHMLSGRRSLMDEMSPFPMVAQSDVEPVAEPALRRIRSNWTASRFHRFDADKGHFVPNDTLAYEYPLDGAEHLDHTLRENLSSTDTSTDIDIVNVSQSVIQGVKDFCARLERCILDVTSCPDARNLGILEEFRKQLSALSLGDVENAHEQLTSPSSGSRVTNAARHLRPLLRLTLELSEMLWQRRASSEHKSAIAFPLGSIVQHRTYGYRGVVVAWDPRPAVDVSQWDGLRHVENPQDKPFYHVIPDRNDSVRAFGGERPFRYVCEDNLEVCPQNGRLLEVDMEPGWERVMEGDAVAGVASAGGAGGWRYEPPEVVKFKYAEDLGDDEEILIESMMRMKENITKFFLEVRGESCDGASICAQGRNMSMENLLALLRASDNIDDAVEIEETIKEVWKAHASYDMRCRLDSGVAELLRGNKETSLSIFEELVTDDPTYFEAWNKKSTCHFMVGEMEKSMESARKAVDLCPQHFQAMNGLGLVQYETRRYRLAAESFRQSIGLDPWSPVSSRLAACSDLLKDMDIDVGEEGAEEVSAPYEK</sequence>
<name>A0A7S4MNA2_9STRA</name>
<gene>
    <name evidence="3" type="ORF">OAUR00152_LOCUS12704</name>
</gene>
<dbReference type="Gene3D" id="1.25.40.10">
    <property type="entry name" value="Tetratricopeptide repeat domain"/>
    <property type="match status" value="1"/>
</dbReference>
<dbReference type="SMART" id="SM00028">
    <property type="entry name" value="TPR"/>
    <property type="match status" value="2"/>
</dbReference>
<proteinExistence type="predicted"/>
<feature type="domain" description="Hemimethylated DNA-binding" evidence="2">
    <location>
        <begin position="247"/>
        <end position="380"/>
    </location>
</feature>
<keyword evidence="1" id="KW-0802">TPR repeat</keyword>
<protein>
    <recommendedName>
        <fullName evidence="2">Hemimethylated DNA-binding domain-containing protein</fullName>
    </recommendedName>
</protein>
<dbReference type="PANTHER" id="PTHR31350:SF27">
    <property type="entry name" value="HEMIMETHYLATED DNA-BINDING DOMAIN-CONTAINING PROTEIN"/>
    <property type="match status" value="1"/>
</dbReference>
<dbReference type="InterPro" id="IPR019734">
    <property type="entry name" value="TPR_rpt"/>
</dbReference>
<dbReference type="EMBL" id="HBKQ01018731">
    <property type="protein sequence ID" value="CAE2233030.1"/>
    <property type="molecule type" value="Transcribed_RNA"/>
</dbReference>
<evidence type="ECO:0000256" key="1">
    <source>
        <dbReference type="PROSITE-ProRule" id="PRU00339"/>
    </source>
</evidence>
<dbReference type="SMART" id="SM00992">
    <property type="entry name" value="YccV-like"/>
    <property type="match status" value="2"/>
</dbReference>
<evidence type="ECO:0000259" key="2">
    <source>
        <dbReference type="SMART" id="SM00992"/>
    </source>
</evidence>
<dbReference type="SUPFAM" id="SSF48452">
    <property type="entry name" value="TPR-like"/>
    <property type="match status" value="1"/>
</dbReference>
<dbReference type="PANTHER" id="PTHR31350">
    <property type="entry name" value="SI:DKEY-261L7.2"/>
    <property type="match status" value="1"/>
</dbReference>